<keyword evidence="3 5" id="KW-0808">Transferase</keyword>
<dbReference type="PRINTS" id="PR00753">
    <property type="entry name" value="ACCSYNTHASE"/>
</dbReference>
<evidence type="ECO:0000313" key="9">
    <source>
        <dbReference type="Proteomes" id="UP000054735"/>
    </source>
</evidence>
<dbReference type="CDD" id="cd00609">
    <property type="entry name" value="AAT_like"/>
    <property type="match status" value="1"/>
</dbReference>
<dbReference type="InterPro" id="IPR004839">
    <property type="entry name" value="Aminotransferase_I/II_large"/>
</dbReference>
<dbReference type="InterPro" id="IPR015422">
    <property type="entry name" value="PyrdxlP-dep_Trfase_small"/>
</dbReference>
<dbReference type="STRING" id="28083.Lbir_0125"/>
<proteinExistence type="inferred from homology"/>
<evidence type="ECO:0000256" key="1">
    <source>
        <dbReference type="ARBA" id="ARBA00001933"/>
    </source>
</evidence>
<evidence type="ECO:0000313" key="8">
    <source>
        <dbReference type="EMBL" id="STX30781.1"/>
    </source>
</evidence>
<dbReference type="Gene3D" id="3.40.640.10">
    <property type="entry name" value="Type I PLP-dependent aspartate aminotransferase-like (Major domain)"/>
    <property type="match status" value="1"/>
</dbReference>
<evidence type="ECO:0000313" key="7">
    <source>
        <dbReference type="EMBL" id="KTC76056.1"/>
    </source>
</evidence>
<dbReference type="OrthoDB" id="9763453at2"/>
<gene>
    <name evidence="8" type="primary">aspC</name>
    <name evidence="7" type="synonym">aatA_1</name>
    <name evidence="7" type="ORF">Lbir_0125</name>
    <name evidence="8" type="ORF">NCTC12437_00544</name>
</gene>
<dbReference type="PANTHER" id="PTHR43807:SF20">
    <property type="entry name" value="FI04487P"/>
    <property type="match status" value="1"/>
</dbReference>
<dbReference type="RefSeq" id="WP_058522248.1">
    <property type="nucleotide sequence ID" value="NZ_CAAAHV010000030.1"/>
</dbReference>
<dbReference type="PROSITE" id="PS00105">
    <property type="entry name" value="AA_TRANSFER_CLASS_1"/>
    <property type="match status" value="1"/>
</dbReference>
<dbReference type="GO" id="GO:0016212">
    <property type="term" value="F:kynurenine-oxoglutarate transaminase activity"/>
    <property type="evidence" value="ECO:0007669"/>
    <property type="project" value="TreeGrafter"/>
</dbReference>
<name>A0A378I828_9GAMM</name>
<reference evidence="7 9" key="1">
    <citation type="submission" date="2015-11" db="EMBL/GenBank/DDBJ databases">
        <title>Genomic analysis of 38 Legionella species identifies large and diverse effector repertoires.</title>
        <authorList>
            <person name="Burstein D."/>
            <person name="Amaro F."/>
            <person name="Zusman T."/>
            <person name="Lifshitz Z."/>
            <person name="Cohen O."/>
            <person name="Gilbert J.A."/>
            <person name="Pupko T."/>
            <person name="Shuman H.A."/>
            <person name="Segal G."/>
        </authorList>
    </citation>
    <scope>NUCLEOTIDE SEQUENCE [LARGE SCALE GENOMIC DNA]</scope>
    <source>
        <strain evidence="7 9">CDC#1407-AL-14</strain>
    </source>
</reference>
<dbReference type="Gene3D" id="3.90.1150.10">
    <property type="entry name" value="Aspartate Aminotransferase, domain 1"/>
    <property type="match status" value="1"/>
</dbReference>
<dbReference type="GO" id="GO:0005737">
    <property type="term" value="C:cytoplasm"/>
    <property type="evidence" value="ECO:0007669"/>
    <property type="project" value="TreeGrafter"/>
</dbReference>
<evidence type="ECO:0000256" key="5">
    <source>
        <dbReference type="RuleBase" id="RU000481"/>
    </source>
</evidence>
<dbReference type="InterPro" id="IPR015421">
    <property type="entry name" value="PyrdxlP-dep_Trfase_major"/>
</dbReference>
<keyword evidence="4" id="KW-0663">Pyridoxal phosphate</keyword>
<dbReference type="EMBL" id="LNXT01000001">
    <property type="protein sequence ID" value="KTC76056.1"/>
    <property type="molecule type" value="Genomic_DNA"/>
</dbReference>
<dbReference type="GO" id="GO:0030170">
    <property type="term" value="F:pyridoxal phosphate binding"/>
    <property type="evidence" value="ECO:0007669"/>
    <property type="project" value="InterPro"/>
</dbReference>
<evidence type="ECO:0000256" key="4">
    <source>
        <dbReference type="ARBA" id="ARBA00022898"/>
    </source>
</evidence>
<keyword evidence="9" id="KW-1185">Reference proteome</keyword>
<evidence type="ECO:0000256" key="3">
    <source>
        <dbReference type="ARBA" id="ARBA00022679"/>
    </source>
</evidence>
<sequence>MPERMIERWDIESITSFCQKINGIDLSQGVSSLPLDKQILEGFYNILADQNVHRYSSSKGIVELRESIASKFYQFNQIAVDPETEVIITHGATGALSCAIKVLFHPGDEVLLFEPFYPAHRNLLELFGIKVRLMPLNLDDLSFDLEQLEQSINCHTRGILLCNPSNPLGKVFKKEELQALGKIAEKYNLYVVSDEIYEYMTYDSNRHISFAALDNNKLRTITVSGISKTYNVTGWRLGYAAGPSHIIKKMAITQDLLYVCPVTPLQNAAIGLMSLPDSYHQNLKQFYQMQRDIVISDFINAGFKPILPEGSYYALVDISNCFSNDEIASEQLILKTKVATIPARIFFTSVVGQKYIRVCFAKCVPTLSEAPGVLPRGEGGGKQ</sequence>
<comment type="similarity">
    <text evidence="5">Belongs to the class-I pyridoxal-phosphate-dependent aminotransferase family.</text>
</comment>
<dbReference type="PANTHER" id="PTHR43807">
    <property type="entry name" value="FI04487P"/>
    <property type="match status" value="1"/>
</dbReference>
<feature type="domain" description="Aminotransferase class I/classII large" evidence="6">
    <location>
        <begin position="23"/>
        <end position="363"/>
    </location>
</feature>
<dbReference type="InterPro" id="IPR004838">
    <property type="entry name" value="NHTrfase_class1_PyrdxlP-BS"/>
</dbReference>
<evidence type="ECO:0000256" key="2">
    <source>
        <dbReference type="ARBA" id="ARBA00022576"/>
    </source>
</evidence>
<protein>
    <recommendedName>
        <fullName evidence="5">Aminotransferase</fullName>
        <ecNumber evidence="5">2.6.1.-</ecNumber>
    </recommendedName>
</protein>
<evidence type="ECO:0000313" key="10">
    <source>
        <dbReference type="Proteomes" id="UP000255066"/>
    </source>
</evidence>
<dbReference type="EMBL" id="UGNW01000001">
    <property type="protein sequence ID" value="STX30781.1"/>
    <property type="molecule type" value="Genomic_DNA"/>
</dbReference>
<dbReference type="Pfam" id="PF00155">
    <property type="entry name" value="Aminotran_1_2"/>
    <property type="match status" value="1"/>
</dbReference>
<keyword evidence="2 5" id="KW-0032">Aminotransferase</keyword>
<dbReference type="Proteomes" id="UP000255066">
    <property type="component" value="Unassembled WGS sequence"/>
</dbReference>
<evidence type="ECO:0000259" key="6">
    <source>
        <dbReference type="Pfam" id="PF00155"/>
    </source>
</evidence>
<dbReference type="InterPro" id="IPR051326">
    <property type="entry name" value="Kynurenine-oxoglutarate_AT"/>
</dbReference>
<dbReference type="AlphaFoldDB" id="A0A378I828"/>
<dbReference type="SUPFAM" id="SSF53383">
    <property type="entry name" value="PLP-dependent transferases"/>
    <property type="match status" value="1"/>
</dbReference>
<accession>A0A378I828</accession>
<dbReference type="EC" id="2.6.1.-" evidence="5"/>
<dbReference type="InterPro" id="IPR015424">
    <property type="entry name" value="PyrdxlP-dep_Trfase"/>
</dbReference>
<organism evidence="8 10">
    <name type="scientific">Legionella birminghamensis</name>
    <dbReference type="NCBI Taxonomy" id="28083"/>
    <lineage>
        <taxon>Bacteria</taxon>
        <taxon>Pseudomonadati</taxon>
        <taxon>Pseudomonadota</taxon>
        <taxon>Gammaproteobacteria</taxon>
        <taxon>Legionellales</taxon>
        <taxon>Legionellaceae</taxon>
        <taxon>Legionella</taxon>
    </lineage>
</organism>
<comment type="cofactor">
    <cofactor evidence="1 5">
        <name>pyridoxal 5'-phosphate</name>
        <dbReference type="ChEBI" id="CHEBI:597326"/>
    </cofactor>
</comment>
<reference evidence="8 10" key="2">
    <citation type="submission" date="2018-06" db="EMBL/GenBank/DDBJ databases">
        <authorList>
            <consortium name="Pathogen Informatics"/>
            <person name="Doyle S."/>
        </authorList>
    </citation>
    <scope>NUCLEOTIDE SEQUENCE [LARGE SCALE GENOMIC DNA]</scope>
    <source>
        <strain evidence="8 10">NCTC12437</strain>
    </source>
</reference>
<dbReference type="Proteomes" id="UP000054735">
    <property type="component" value="Unassembled WGS sequence"/>
</dbReference>